<dbReference type="Pfam" id="PF13966">
    <property type="entry name" value="zf-RVT"/>
    <property type="match status" value="1"/>
</dbReference>
<accession>I3T5B6</accession>
<feature type="domain" description="Reverse transcriptase zinc-binding" evidence="1">
    <location>
        <begin position="1"/>
        <end position="54"/>
    </location>
</feature>
<sequence length="111" mass="13500">MAWKILLNRIQSKENLRRKGLLNTETETRCSFCYDVEESTSHLFFTCVISWRIWMLVYAWLGIADSTTRGWYFSFSSKLQWQLWQRQEPWSKFYLAGHNLVYLVKQKQTYL</sequence>
<dbReference type="AlphaFoldDB" id="I3T5B6"/>
<evidence type="ECO:0000259" key="1">
    <source>
        <dbReference type="Pfam" id="PF13966"/>
    </source>
</evidence>
<organism evidence="2">
    <name type="scientific">Lotus japonicus</name>
    <name type="common">Lotus corniculatus var. japonicus</name>
    <dbReference type="NCBI Taxonomy" id="34305"/>
    <lineage>
        <taxon>Eukaryota</taxon>
        <taxon>Viridiplantae</taxon>
        <taxon>Streptophyta</taxon>
        <taxon>Embryophyta</taxon>
        <taxon>Tracheophyta</taxon>
        <taxon>Spermatophyta</taxon>
        <taxon>Magnoliopsida</taxon>
        <taxon>eudicotyledons</taxon>
        <taxon>Gunneridae</taxon>
        <taxon>Pentapetalae</taxon>
        <taxon>rosids</taxon>
        <taxon>fabids</taxon>
        <taxon>Fabales</taxon>
        <taxon>Fabaceae</taxon>
        <taxon>Papilionoideae</taxon>
        <taxon>50 kb inversion clade</taxon>
        <taxon>NPAAA clade</taxon>
        <taxon>Hologalegina</taxon>
        <taxon>robinioid clade</taxon>
        <taxon>Loteae</taxon>
        <taxon>Lotus</taxon>
    </lineage>
</organism>
<proteinExistence type="evidence at transcript level"/>
<name>I3T5B6_LOTJA</name>
<protein>
    <recommendedName>
        <fullName evidence="1">Reverse transcriptase zinc-binding domain-containing protein</fullName>
    </recommendedName>
</protein>
<dbReference type="InterPro" id="IPR026960">
    <property type="entry name" value="RVT-Znf"/>
</dbReference>
<dbReference type="EMBL" id="BT147914">
    <property type="protein sequence ID" value="AFK47708.1"/>
    <property type="molecule type" value="mRNA"/>
</dbReference>
<reference evidence="2" key="1">
    <citation type="submission" date="2012-05" db="EMBL/GenBank/DDBJ databases">
        <authorList>
            <person name="Krishnakumar V."/>
            <person name="Cheung F."/>
            <person name="Xiao Y."/>
            <person name="Chan A."/>
            <person name="Moskal W.A."/>
            <person name="Town C.D."/>
        </authorList>
    </citation>
    <scope>NUCLEOTIDE SEQUENCE</scope>
</reference>
<evidence type="ECO:0000313" key="2">
    <source>
        <dbReference type="EMBL" id="AFK47708.1"/>
    </source>
</evidence>